<evidence type="ECO:0000256" key="2">
    <source>
        <dbReference type="SAM" id="Phobius"/>
    </source>
</evidence>
<protein>
    <recommendedName>
        <fullName evidence="3">DUF6535 domain-containing protein</fullName>
    </recommendedName>
</protein>
<sequence length="1076" mass="118420">MSRKRAQWYELIEGSIALRHLLEHYAEYSAYPVALSKPDRIAALRRFTNCCSEIRVPVDRVVALETLHALTWNCLPIARWIVDYGSLDRVPRIPAFSPEPAAVGPVRRDTPLDDPHDAWNRMLILIALSTLEMLITVESPTIEDGRTISPQHLRRRTGEVVQGSAPPYSGRTSHVSKEKAPATCRTHLLPSTIVLIANKAMSNGVNASERKLPFDGLDFQSKYPPDPVVGGETDADARVWKVFRDEASAYDTRMLDVWNKSLDVHLLFAGLFSAVVTAFLIESTKLLQPDTDAFVVAALFSLVEAENPDESVYFPVQDFPTGVVATESILVNALWYTSLALALAAAFVAILCKQSLSEYSLRAAIPSDNALQWARRRQLSDWRLSTWALTDVIAILPGLLHLALLLFFAGLTLSLLIINRAVGVLLCVLFAVFCTSYFTVTVASIIFDDSPFMTPMLRLLRTFIFTAILRALQSVQSAAVFVLHIAAILKGWMGLPPSNVGPESHTKVSDALRQGIAECGLRIRKAQRGTMVDNVDVQRMDATIGRNSYWLDASALDWLISVSDKNATAVAIQAVGSLAPESRTARMLSDYYGSSSLDKRLEIFKPERAASPGLSTLTSTEIVRISRSLLCAGVLSRVSLPKDMRQVLRGSEDPDARLLSGWMEDTLSALPITGTSPSFTSTFTLLLRADPGNLALLVSGLLSCDLQAIDEEKWDIIFESLCAYERLEKPLVPSDRDLVQLPTYVPRRHALSDMLRQVTERFDDFAPAAQKIIHRYLQLTAPEPLPFQPRLVRYMTSTRFLESAPEGFDSTALSRRLWLMSGSMLRVHAPYLLEMLQSILLAHRVQCDVRSIIRACTNVLTFQSAGPHVNPVAMNDRNSGGSTAPLDSAATPSDAVAHVLLPLLDVVLCDSYNCEDLAFWTLLHEGGNIWALYPEEMCALAAVLSSAICSLARTRKRTDPPIAALVAAFSCDRSCLDLLRSGVLNEVDRDNVISLVRHCAELEPDFWNDESVRTCNQPVAPETGRNGEKRQAPLGGSSCVSDILNEVMNAGPCKECRGSPIGWNNGPGGMAPSRRA</sequence>
<dbReference type="Proteomes" id="UP000077266">
    <property type="component" value="Unassembled WGS sequence"/>
</dbReference>
<dbReference type="AlphaFoldDB" id="A0A165DU98"/>
<dbReference type="InParanoid" id="A0A165DU98"/>
<feature type="transmembrane region" description="Helical" evidence="2">
    <location>
        <begin position="384"/>
        <end position="409"/>
    </location>
</feature>
<dbReference type="OrthoDB" id="3221808at2759"/>
<dbReference type="EMBL" id="KV426191">
    <property type="protein sequence ID" value="KZV85373.1"/>
    <property type="molecule type" value="Genomic_DNA"/>
</dbReference>
<feature type="domain" description="DUF6535" evidence="3">
    <location>
        <begin position="240"/>
        <end position="415"/>
    </location>
</feature>
<dbReference type="Pfam" id="PF20153">
    <property type="entry name" value="DUF6535"/>
    <property type="match status" value="1"/>
</dbReference>
<evidence type="ECO:0000259" key="3">
    <source>
        <dbReference type="Pfam" id="PF20153"/>
    </source>
</evidence>
<feature type="transmembrane region" description="Helical" evidence="2">
    <location>
        <begin position="333"/>
        <end position="352"/>
    </location>
</feature>
<accession>A0A165DU98</accession>
<keyword evidence="5" id="KW-1185">Reference proteome</keyword>
<evidence type="ECO:0000256" key="1">
    <source>
        <dbReference type="SAM" id="MobiDB-lite"/>
    </source>
</evidence>
<keyword evidence="2" id="KW-0472">Membrane</keyword>
<dbReference type="InterPro" id="IPR045338">
    <property type="entry name" value="DUF6535"/>
</dbReference>
<name>A0A165DU98_EXIGL</name>
<reference evidence="4 5" key="1">
    <citation type="journal article" date="2016" name="Mol. Biol. Evol.">
        <title>Comparative Genomics of Early-Diverging Mushroom-Forming Fungi Provides Insights into the Origins of Lignocellulose Decay Capabilities.</title>
        <authorList>
            <person name="Nagy L.G."/>
            <person name="Riley R."/>
            <person name="Tritt A."/>
            <person name="Adam C."/>
            <person name="Daum C."/>
            <person name="Floudas D."/>
            <person name="Sun H."/>
            <person name="Yadav J.S."/>
            <person name="Pangilinan J."/>
            <person name="Larsson K.H."/>
            <person name="Matsuura K."/>
            <person name="Barry K."/>
            <person name="Labutti K."/>
            <person name="Kuo R."/>
            <person name="Ohm R.A."/>
            <person name="Bhattacharya S.S."/>
            <person name="Shirouzu T."/>
            <person name="Yoshinaga Y."/>
            <person name="Martin F.M."/>
            <person name="Grigoriev I.V."/>
            <person name="Hibbett D.S."/>
        </authorList>
    </citation>
    <scope>NUCLEOTIDE SEQUENCE [LARGE SCALE GENOMIC DNA]</scope>
    <source>
        <strain evidence="4 5">HHB12029</strain>
    </source>
</reference>
<proteinExistence type="predicted"/>
<keyword evidence="2" id="KW-0812">Transmembrane</keyword>
<evidence type="ECO:0000313" key="5">
    <source>
        <dbReference type="Proteomes" id="UP000077266"/>
    </source>
</evidence>
<feature type="region of interest" description="Disordered" evidence="1">
    <location>
        <begin position="153"/>
        <end position="181"/>
    </location>
</feature>
<feature type="transmembrane region" description="Helical" evidence="2">
    <location>
        <begin position="421"/>
        <end position="447"/>
    </location>
</feature>
<evidence type="ECO:0000313" key="4">
    <source>
        <dbReference type="EMBL" id="KZV85373.1"/>
    </source>
</evidence>
<keyword evidence="2" id="KW-1133">Transmembrane helix</keyword>
<gene>
    <name evidence="4" type="ORF">EXIGLDRAFT_841552</name>
</gene>
<organism evidence="4 5">
    <name type="scientific">Exidia glandulosa HHB12029</name>
    <dbReference type="NCBI Taxonomy" id="1314781"/>
    <lineage>
        <taxon>Eukaryota</taxon>
        <taxon>Fungi</taxon>
        <taxon>Dikarya</taxon>
        <taxon>Basidiomycota</taxon>
        <taxon>Agaricomycotina</taxon>
        <taxon>Agaricomycetes</taxon>
        <taxon>Auriculariales</taxon>
        <taxon>Exidiaceae</taxon>
        <taxon>Exidia</taxon>
    </lineage>
</organism>